<dbReference type="InterPro" id="IPR012349">
    <property type="entry name" value="Split_barrel_FMN-bd"/>
</dbReference>
<dbReference type="GO" id="GO:0005737">
    <property type="term" value="C:cytoplasm"/>
    <property type="evidence" value="ECO:0007669"/>
    <property type="project" value="TreeGrafter"/>
</dbReference>
<dbReference type="Proteomes" id="UP000266188">
    <property type="component" value="Unassembled WGS sequence"/>
</dbReference>
<dbReference type="GO" id="GO:0005634">
    <property type="term" value="C:nucleus"/>
    <property type="evidence" value="ECO:0007669"/>
    <property type="project" value="TreeGrafter"/>
</dbReference>
<reference evidence="4" key="1">
    <citation type="submission" date="2017-02" db="EMBL/GenBank/DDBJ databases">
        <authorList>
            <person name="Tafer H."/>
            <person name="Lopandic K."/>
        </authorList>
    </citation>
    <scope>NUCLEOTIDE SEQUENCE [LARGE SCALE GENOMIC DNA]</scope>
    <source>
        <strain evidence="4">CBS 366.77</strain>
    </source>
</reference>
<dbReference type="AlphaFoldDB" id="A0A3A2ZA69"/>
<dbReference type="STRING" id="2070753.A0A3A2ZA69"/>
<evidence type="ECO:0000259" key="2">
    <source>
        <dbReference type="Pfam" id="PF01243"/>
    </source>
</evidence>
<evidence type="ECO:0000313" key="4">
    <source>
        <dbReference type="Proteomes" id="UP000266188"/>
    </source>
</evidence>
<dbReference type="PANTHER" id="PTHR28040:SF1">
    <property type="entry name" value="PYRIDOXAMINE 5'-PHOSPHATE OXIDASE YLR456W HOMOLOG-RELATED"/>
    <property type="match status" value="1"/>
</dbReference>
<proteinExistence type="predicted"/>
<name>A0A3A2ZA69_9EURO</name>
<dbReference type="Pfam" id="PF01243">
    <property type="entry name" value="PNPOx_N"/>
    <property type="match status" value="1"/>
</dbReference>
<feature type="domain" description="Pyridoxamine 5'-phosphate oxidase N-terminal" evidence="2">
    <location>
        <begin position="27"/>
        <end position="162"/>
    </location>
</feature>
<comment type="caution">
    <text evidence="3">The sequence shown here is derived from an EMBL/GenBank/DDBJ whole genome shotgun (WGS) entry which is preliminary data.</text>
</comment>
<dbReference type="EMBL" id="MVGC01000608">
    <property type="protein sequence ID" value="RJE18177.1"/>
    <property type="molecule type" value="Genomic_DNA"/>
</dbReference>
<gene>
    <name evidence="3" type="ORF">PHISCL_09480</name>
</gene>
<dbReference type="PANTHER" id="PTHR28040">
    <property type="entry name" value="PYRIDOXAMINE 5'-PHOSPHATE OXIDASE YLR456W HOMOLOG-RELATED"/>
    <property type="match status" value="1"/>
</dbReference>
<dbReference type="SUPFAM" id="SSF50475">
    <property type="entry name" value="FMN-binding split barrel"/>
    <property type="match status" value="1"/>
</dbReference>
<sequence>MTDSLNPPLSYEDSATTTHQLIATTLPPEVISCLKNSRFLHLATCDGLTPHISLMSYTYLPSTPFDPYPTIIMTTNPSSRKTNHLLTNPQVSLLVHDWVSHRPPTRATNHSGDREGSPPPAATRSSLASLLLNLNTSALSSISTTITGSARFLEPGSEEESWCKARHLENNTFEEEMSLIGRQQHQEGQRRPSVSLDGDVRVVTVRASEGRIADWKGGVRDWRVVTEDGPAQPASELVNGVPPSSS</sequence>
<dbReference type="InterPro" id="IPR052841">
    <property type="entry name" value="PMP_oxidase-like"/>
</dbReference>
<evidence type="ECO:0000313" key="3">
    <source>
        <dbReference type="EMBL" id="RJE18177.1"/>
    </source>
</evidence>
<organism evidence="3 4">
    <name type="scientific">Aspergillus sclerotialis</name>
    <dbReference type="NCBI Taxonomy" id="2070753"/>
    <lineage>
        <taxon>Eukaryota</taxon>
        <taxon>Fungi</taxon>
        <taxon>Dikarya</taxon>
        <taxon>Ascomycota</taxon>
        <taxon>Pezizomycotina</taxon>
        <taxon>Eurotiomycetes</taxon>
        <taxon>Eurotiomycetidae</taxon>
        <taxon>Eurotiales</taxon>
        <taxon>Aspergillaceae</taxon>
        <taxon>Aspergillus</taxon>
        <taxon>Aspergillus subgen. Polypaecilum</taxon>
    </lineage>
</organism>
<feature type="region of interest" description="Disordered" evidence="1">
    <location>
        <begin position="100"/>
        <end position="123"/>
    </location>
</feature>
<protein>
    <submittedName>
        <fullName evidence="3">Pyridoxamine phosphate oxidase</fullName>
    </submittedName>
</protein>
<dbReference type="Gene3D" id="2.30.110.10">
    <property type="entry name" value="Electron Transport, Fmn-binding Protein, Chain A"/>
    <property type="match status" value="1"/>
</dbReference>
<keyword evidence="4" id="KW-1185">Reference proteome</keyword>
<dbReference type="InterPro" id="IPR011576">
    <property type="entry name" value="Pyridox_Oxase_N"/>
</dbReference>
<dbReference type="OrthoDB" id="5300823at2759"/>
<accession>A0A3A2ZA69</accession>
<evidence type="ECO:0000256" key="1">
    <source>
        <dbReference type="SAM" id="MobiDB-lite"/>
    </source>
</evidence>